<dbReference type="InterPro" id="IPR018422">
    <property type="entry name" value="Cation/H_exchanger_CPA1"/>
</dbReference>
<feature type="domain" description="Cation/H+ exchanger transmembrane" evidence="12">
    <location>
        <begin position="409"/>
        <end position="470"/>
    </location>
</feature>
<feature type="transmembrane region" description="Helical" evidence="11">
    <location>
        <begin position="445"/>
        <end position="469"/>
    </location>
</feature>
<comment type="caution">
    <text evidence="13">The sequence shown here is derived from an EMBL/GenBank/DDBJ whole genome shotgun (WGS) entry which is preliminary data.</text>
</comment>
<feature type="domain" description="Cation/H+ exchanger transmembrane" evidence="12">
    <location>
        <begin position="12"/>
        <end position="333"/>
    </location>
</feature>
<dbReference type="Gene3D" id="6.10.140.1330">
    <property type="match status" value="1"/>
</dbReference>
<evidence type="ECO:0000313" key="13">
    <source>
        <dbReference type="EMBL" id="MBD8023186.1"/>
    </source>
</evidence>
<keyword evidence="9" id="KW-0739">Sodium transport</keyword>
<evidence type="ECO:0000256" key="9">
    <source>
        <dbReference type="ARBA" id="ARBA00023201"/>
    </source>
</evidence>
<dbReference type="EMBL" id="JACSPM010000001">
    <property type="protein sequence ID" value="MBD8023186.1"/>
    <property type="molecule type" value="Genomic_DNA"/>
</dbReference>
<evidence type="ECO:0000259" key="12">
    <source>
        <dbReference type="Pfam" id="PF00999"/>
    </source>
</evidence>
<gene>
    <name evidence="13" type="ORF">H9622_06205</name>
</gene>
<proteinExistence type="predicted"/>
<evidence type="ECO:0000256" key="4">
    <source>
        <dbReference type="ARBA" id="ARBA00022692"/>
    </source>
</evidence>
<feature type="transmembrane region" description="Helical" evidence="11">
    <location>
        <begin position="54"/>
        <end position="74"/>
    </location>
</feature>
<evidence type="ECO:0000256" key="11">
    <source>
        <dbReference type="SAM" id="Phobius"/>
    </source>
</evidence>
<dbReference type="Proteomes" id="UP000602532">
    <property type="component" value="Unassembled WGS sequence"/>
</dbReference>
<evidence type="ECO:0000256" key="1">
    <source>
        <dbReference type="ARBA" id="ARBA00004651"/>
    </source>
</evidence>
<feature type="transmembrane region" description="Helical" evidence="11">
    <location>
        <begin position="182"/>
        <end position="205"/>
    </location>
</feature>
<dbReference type="PANTHER" id="PTHR10110">
    <property type="entry name" value="SODIUM/HYDROGEN EXCHANGER"/>
    <property type="match status" value="1"/>
</dbReference>
<protein>
    <submittedName>
        <fullName evidence="13">Sodium:proton antiporter</fullName>
    </submittedName>
</protein>
<dbReference type="PANTHER" id="PTHR10110:SF86">
    <property type="entry name" value="SODIUM_HYDROGEN EXCHANGER 7"/>
    <property type="match status" value="1"/>
</dbReference>
<reference evidence="13 14" key="1">
    <citation type="submission" date="2020-08" db="EMBL/GenBank/DDBJ databases">
        <title>A Genomic Blueprint of the Chicken Gut Microbiome.</title>
        <authorList>
            <person name="Gilroy R."/>
            <person name="Ravi A."/>
            <person name="Getino M."/>
            <person name="Pursley I."/>
            <person name="Horton D.L."/>
            <person name="Alikhan N.-F."/>
            <person name="Baker D."/>
            <person name="Gharbi K."/>
            <person name="Hall N."/>
            <person name="Watson M."/>
            <person name="Adriaenssens E.M."/>
            <person name="Foster-Nyarko E."/>
            <person name="Jarju S."/>
            <person name="Secka A."/>
            <person name="Antonio M."/>
            <person name="Oren A."/>
            <person name="Chaudhuri R."/>
            <person name="La Ragione R.M."/>
            <person name="Hildebrand F."/>
            <person name="Pallen M.J."/>
        </authorList>
    </citation>
    <scope>NUCLEOTIDE SEQUENCE [LARGE SCALE GENOMIC DNA]</scope>
    <source>
        <strain evidence="13 14">Sa1CUA4</strain>
    </source>
</reference>
<evidence type="ECO:0000256" key="2">
    <source>
        <dbReference type="ARBA" id="ARBA00022448"/>
    </source>
</evidence>
<accession>A0ABR8X2R1</accession>
<feature type="transmembrane region" description="Helical" evidence="11">
    <location>
        <begin position="80"/>
        <end position="106"/>
    </location>
</feature>
<evidence type="ECO:0000256" key="7">
    <source>
        <dbReference type="ARBA" id="ARBA00023065"/>
    </source>
</evidence>
<feature type="transmembrane region" description="Helical" evidence="11">
    <location>
        <begin position="212"/>
        <end position="232"/>
    </location>
</feature>
<feature type="region of interest" description="Disordered" evidence="10">
    <location>
        <begin position="360"/>
        <end position="383"/>
    </location>
</feature>
<evidence type="ECO:0000256" key="6">
    <source>
        <dbReference type="ARBA" id="ARBA00023053"/>
    </source>
</evidence>
<keyword evidence="6" id="KW-0915">Sodium</keyword>
<evidence type="ECO:0000256" key="5">
    <source>
        <dbReference type="ARBA" id="ARBA00022989"/>
    </source>
</evidence>
<name>A0ABR8X2R1_9MICO</name>
<keyword evidence="14" id="KW-1185">Reference proteome</keyword>
<feature type="transmembrane region" description="Helical" evidence="11">
    <location>
        <begin position="309"/>
        <end position="333"/>
    </location>
</feature>
<keyword evidence="3" id="KW-1003">Cell membrane</keyword>
<organism evidence="13 14">
    <name type="scientific">Microbacterium gallinarum</name>
    <dbReference type="NCBI Taxonomy" id="2762209"/>
    <lineage>
        <taxon>Bacteria</taxon>
        <taxon>Bacillati</taxon>
        <taxon>Actinomycetota</taxon>
        <taxon>Actinomycetes</taxon>
        <taxon>Micrococcales</taxon>
        <taxon>Microbacteriaceae</taxon>
        <taxon>Microbacterium</taxon>
    </lineage>
</organism>
<dbReference type="Pfam" id="PF00999">
    <property type="entry name" value="Na_H_Exchanger"/>
    <property type="match status" value="2"/>
</dbReference>
<keyword evidence="2" id="KW-0813">Transport</keyword>
<keyword evidence="7" id="KW-0406">Ion transport</keyword>
<sequence length="593" mass="63006">MEVLVLAILAVVVIALATAVAPKLNIAGPLVLVLIGVAVGLLPFVNVPEIDPEWILVGVLPPLLYSAAVALPAIEFRRDFGPIAGLSFLLVLLSSIALGFFFVLVIPGLNLALAVALGAILSPTDAVATSIVKRLGVSGRVVTMLEGESLLNDATALVLLRTMVAAAAVATAGAAAEDGVGVGFIPAFAWGVVVAVVIGAIVGYLNLRLRSLIGHSAANTAIGFVIPFAAYLPTEELGGSGLVAAVVAGIVTGQGSARWFTPEQRMSDEHNWRTIELMLEGAVFLLMGLELKQIVEGNVENHDGLGTGIGIALGALAIVLAVRAAYVSVMVWLQSRRARGRQRARLEQIGERIDELASGAAADPMRSGGGRRARRDTLSPDHPRTQRRIASMRARVARAMRDLNYYQASPLGWKHGVVIVWAGMRGVVTLAAAQTLPRDTPERELLVFIAFAVAVGSLMLQGFTLPWLVRVLHLTSPADSLLERAEQSELDDELRTAAVAAMADPKLRRRDGNPFPQELIERVGSRLADPPDDDASTAARDALELRLVLIEAMRRRLNELSSGGEFSTPALRHALAELDADQLSLELRLGDQD</sequence>
<keyword evidence="4 11" id="KW-0812">Transmembrane</keyword>
<feature type="transmembrane region" description="Helical" evidence="11">
    <location>
        <begin position="29"/>
        <end position="47"/>
    </location>
</feature>
<keyword evidence="5 11" id="KW-1133">Transmembrane helix</keyword>
<evidence type="ECO:0000256" key="8">
    <source>
        <dbReference type="ARBA" id="ARBA00023136"/>
    </source>
</evidence>
<dbReference type="InterPro" id="IPR006153">
    <property type="entry name" value="Cation/H_exchanger_TM"/>
</dbReference>
<evidence type="ECO:0000256" key="10">
    <source>
        <dbReference type="SAM" id="MobiDB-lite"/>
    </source>
</evidence>
<dbReference type="RefSeq" id="WP_191765239.1">
    <property type="nucleotide sequence ID" value="NZ_JACSPM010000001.1"/>
</dbReference>
<evidence type="ECO:0000256" key="3">
    <source>
        <dbReference type="ARBA" id="ARBA00022475"/>
    </source>
</evidence>
<evidence type="ECO:0000313" key="14">
    <source>
        <dbReference type="Proteomes" id="UP000602532"/>
    </source>
</evidence>
<comment type="subcellular location">
    <subcellularLocation>
        <location evidence="1">Cell membrane</location>
        <topology evidence="1">Multi-pass membrane protein</topology>
    </subcellularLocation>
</comment>
<keyword evidence="8 11" id="KW-0472">Membrane</keyword>
<feature type="transmembrane region" description="Helical" evidence="11">
    <location>
        <begin position="154"/>
        <end position="176"/>
    </location>
</feature>